<dbReference type="OrthoDB" id="10268674at2759"/>
<sequence>MCCFVSMFFSVYTLPLAEFVTVLGPAAMIKPSHPDPASSPQGTTQRWKQVCVEHLDTDTGTCIAGKAQSLEWCSPT</sequence>
<dbReference type="Proteomes" id="UP000429607">
    <property type="component" value="Unassembled WGS sequence"/>
</dbReference>
<reference evidence="5 7" key="1">
    <citation type="submission" date="2018-09" db="EMBL/GenBank/DDBJ databases">
        <title>Genomic investigation of the strawberry pathogen Phytophthora fragariae indicates pathogenicity is determined by transcriptional variation in three key races.</title>
        <authorList>
            <person name="Adams T.M."/>
            <person name="Armitage A.D."/>
            <person name="Sobczyk M.K."/>
            <person name="Bates H.J."/>
            <person name="Dunwell J.M."/>
            <person name="Nellist C.F."/>
            <person name="Harrison R.J."/>
        </authorList>
    </citation>
    <scope>NUCLEOTIDE SEQUENCE [LARGE SCALE GENOMIC DNA]</scope>
    <source>
        <strain evidence="3 5">SCRP249</strain>
        <strain evidence="2 7">SCRP324</strain>
        <strain evidence="4 6">SCRP333</strain>
    </source>
</reference>
<proteinExistence type="predicted"/>
<dbReference type="Proteomes" id="UP000435112">
    <property type="component" value="Unassembled WGS sequence"/>
</dbReference>
<evidence type="ECO:0000313" key="2">
    <source>
        <dbReference type="EMBL" id="KAE9036002.1"/>
    </source>
</evidence>
<dbReference type="Proteomes" id="UP000434957">
    <property type="component" value="Unassembled WGS sequence"/>
</dbReference>
<evidence type="ECO:0000313" key="5">
    <source>
        <dbReference type="Proteomes" id="UP000429607"/>
    </source>
</evidence>
<accession>A0A6A3NBF0</accession>
<organism evidence="3 5">
    <name type="scientific">Phytophthora rubi</name>
    <dbReference type="NCBI Taxonomy" id="129364"/>
    <lineage>
        <taxon>Eukaryota</taxon>
        <taxon>Sar</taxon>
        <taxon>Stramenopiles</taxon>
        <taxon>Oomycota</taxon>
        <taxon>Peronosporomycetes</taxon>
        <taxon>Peronosporales</taxon>
        <taxon>Peronosporaceae</taxon>
        <taxon>Phytophthora</taxon>
    </lineage>
</organism>
<dbReference type="EMBL" id="QXFU01000345">
    <property type="protein sequence ID" value="KAE9036002.1"/>
    <property type="molecule type" value="Genomic_DNA"/>
</dbReference>
<feature type="chain" id="PRO_5036165293" description="Secreted protein" evidence="1">
    <location>
        <begin position="18"/>
        <end position="76"/>
    </location>
</feature>
<evidence type="ECO:0000313" key="6">
    <source>
        <dbReference type="Proteomes" id="UP000434957"/>
    </source>
</evidence>
<evidence type="ECO:0000256" key="1">
    <source>
        <dbReference type="SAM" id="SignalP"/>
    </source>
</evidence>
<dbReference type="EMBL" id="QXFV01000335">
    <property type="protein sequence ID" value="KAE9040756.1"/>
    <property type="molecule type" value="Genomic_DNA"/>
</dbReference>
<keyword evidence="1" id="KW-0732">Signal</keyword>
<evidence type="ECO:0000313" key="3">
    <source>
        <dbReference type="EMBL" id="KAE9040756.1"/>
    </source>
</evidence>
<evidence type="ECO:0008006" key="8">
    <source>
        <dbReference type="Google" id="ProtNLM"/>
    </source>
</evidence>
<evidence type="ECO:0000313" key="7">
    <source>
        <dbReference type="Proteomes" id="UP000435112"/>
    </source>
</evidence>
<dbReference type="AlphaFoldDB" id="A0A6A3NBF0"/>
<evidence type="ECO:0000313" key="4">
    <source>
        <dbReference type="EMBL" id="KAE9346701.1"/>
    </source>
</evidence>
<name>A0A6A3NBF0_9STRA</name>
<protein>
    <recommendedName>
        <fullName evidence="8">Secreted protein</fullName>
    </recommendedName>
</protein>
<gene>
    <name evidence="3" type="ORF">PR001_g6927</name>
    <name evidence="2" type="ORF">PR002_g7292</name>
    <name evidence="4" type="ORF">PR003_g7301</name>
</gene>
<dbReference type="EMBL" id="QXFT01000341">
    <property type="protein sequence ID" value="KAE9346701.1"/>
    <property type="molecule type" value="Genomic_DNA"/>
</dbReference>
<feature type="signal peptide" evidence="1">
    <location>
        <begin position="1"/>
        <end position="17"/>
    </location>
</feature>
<keyword evidence="6" id="KW-1185">Reference proteome</keyword>
<comment type="caution">
    <text evidence="3">The sequence shown here is derived from an EMBL/GenBank/DDBJ whole genome shotgun (WGS) entry which is preliminary data.</text>
</comment>